<dbReference type="AlphaFoldDB" id="A0A8S9NTP7"/>
<reference evidence="1" key="1">
    <citation type="submission" date="2019-12" db="EMBL/GenBank/DDBJ databases">
        <title>Genome sequencing and annotation of Brassica cretica.</title>
        <authorList>
            <person name="Studholme D.J."/>
            <person name="Sarris P."/>
        </authorList>
    </citation>
    <scope>NUCLEOTIDE SEQUENCE</scope>
    <source>
        <strain evidence="1">PFS-109/04</strain>
        <tissue evidence="1">Leaf</tissue>
    </source>
</reference>
<protein>
    <submittedName>
        <fullName evidence="1">Uncharacterized protein</fullName>
    </submittedName>
</protein>
<name>A0A8S9NTP7_BRACR</name>
<dbReference type="Proteomes" id="UP000712600">
    <property type="component" value="Unassembled WGS sequence"/>
</dbReference>
<gene>
    <name evidence="1" type="ORF">F2Q69_00042334</name>
</gene>
<accession>A0A8S9NTP7</accession>
<sequence>MSHSLYLIRSRNFAKLLNVSECPRSLKVEEPGHGDPKRARRLVHHSVRDSGTFITNTGSRIRRVLRDLDGIPKLSDPFFDRRNQGFGMGTPIHKTRHLSDLGRKREVLVLRLVEGSNRATALAKIAHELLSILKALEFGGKQSSAPLHFGDNRSLSSPLRTDKGPRMELSLSPALFFDLLPKPKEFSFSLLGFEVRDTRLPETSVERRIEHPHPLHELKIGKGIFS</sequence>
<organism evidence="1 2">
    <name type="scientific">Brassica cretica</name>
    <name type="common">Mustard</name>
    <dbReference type="NCBI Taxonomy" id="69181"/>
    <lineage>
        <taxon>Eukaryota</taxon>
        <taxon>Viridiplantae</taxon>
        <taxon>Streptophyta</taxon>
        <taxon>Embryophyta</taxon>
        <taxon>Tracheophyta</taxon>
        <taxon>Spermatophyta</taxon>
        <taxon>Magnoliopsida</taxon>
        <taxon>eudicotyledons</taxon>
        <taxon>Gunneridae</taxon>
        <taxon>Pentapetalae</taxon>
        <taxon>rosids</taxon>
        <taxon>malvids</taxon>
        <taxon>Brassicales</taxon>
        <taxon>Brassicaceae</taxon>
        <taxon>Brassiceae</taxon>
        <taxon>Brassica</taxon>
    </lineage>
</organism>
<evidence type="ECO:0000313" key="2">
    <source>
        <dbReference type="Proteomes" id="UP000712600"/>
    </source>
</evidence>
<evidence type="ECO:0000313" key="1">
    <source>
        <dbReference type="EMBL" id="KAF3504483.1"/>
    </source>
</evidence>
<proteinExistence type="predicted"/>
<dbReference type="EMBL" id="QGKX02001621">
    <property type="protein sequence ID" value="KAF3504483.1"/>
    <property type="molecule type" value="Genomic_DNA"/>
</dbReference>
<comment type="caution">
    <text evidence="1">The sequence shown here is derived from an EMBL/GenBank/DDBJ whole genome shotgun (WGS) entry which is preliminary data.</text>
</comment>